<dbReference type="AlphaFoldDB" id="A0A218WMA9"/>
<reference evidence="2" key="1">
    <citation type="journal article" date="2017" name="Plant J.">
        <title>The pomegranate (Punica granatum L.) genome and the genomics of punicalagin biosynthesis.</title>
        <authorList>
            <person name="Qin G."/>
            <person name="Xu C."/>
            <person name="Ming R."/>
            <person name="Tang H."/>
            <person name="Guyot R."/>
            <person name="Kramer E.M."/>
            <person name="Hu Y."/>
            <person name="Yi X."/>
            <person name="Qi Y."/>
            <person name="Xu X."/>
            <person name="Gao Z."/>
            <person name="Pan H."/>
            <person name="Jian J."/>
            <person name="Tian Y."/>
            <person name="Yue Z."/>
            <person name="Xu Y."/>
        </authorList>
    </citation>
    <scope>NUCLEOTIDE SEQUENCE [LARGE SCALE GENOMIC DNA]</scope>
    <source>
        <strain evidence="2">cv. Dabenzi</strain>
    </source>
</reference>
<organism evidence="1 2">
    <name type="scientific">Punica granatum</name>
    <name type="common">Pomegranate</name>
    <dbReference type="NCBI Taxonomy" id="22663"/>
    <lineage>
        <taxon>Eukaryota</taxon>
        <taxon>Viridiplantae</taxon>
        <taxon>Streptophyta</taxon>
        <taxon>Embryophyta</taxon>
        <taxon>Tracheophyta</taxon>
        <taxon>Spermatophyta</taxon>
        <taxon>Magnoliopsida</taxon>
        <taxon>eudicotyledons</taxon>
        <taxon>Gunneridae</taxon>
        <taxon>Pentapetalae</taxon>
        <taxon>rosids</taxon>
        <taxon>malvids</taxon>
        <taxon>Myrtales</taxon>
        <taxon>Lythraceae</taxon>
        <taxon>Punica</taxon>
    </lineage>
</organism>
<evidence type="ECO:0000313" key="2">
    <source>
        <dbReference type="Proteomes" id="UP000197138"/>
    </source>
</evidence>
<comment type="caution">
    <text evidence="1">The sequence shown here is derived from an EMBL/GenBank/DDBJ whole genome shotgun (WGS) entry which is preliminary data.</text>
</comment>
<evidence type="ECO:0000313" key="1">
    <source>
        <dbReference type="EMBL" id="OWM73935.1"/>
    </source>
</evidence>
<sequence>MDLECSNEGGLNEPNIAIRYVNECLGDPALENRFCPVRTFGVELSVPGPRLPFVHLNVRFGDPFASCGIVSSSSPTEDRRPGKT</sequence>
<proteinExistence type="predicted"/>
<protein>
    <submittedName>
        <fullName evidence="1">Uncharacterized protein</fullName>
    </submittedName>
</protein>
<gene>
    <name evidence="1" type="ORF">CDL15_Pgr011159</name>
</gene>
<accession>A0A218WMA9</accession>
<name>A0A218WMA9_PUNGR</name>
<dbReference type="EMBL" id="MTKT01003940">
    <property type="protein sequence ID" value="OWM73935.1"/>
    <property type="molecule type" value="Genomic_DNA"/>
</dbReference>
<dbReference type="Proteomes" id="UP000197138">
    <property type="component" value="Unassembled WGS sequence"/>
</dbReference>